<keyword evidence="3" id="KW-1003">Cell membrane</keyword>
<evidence type="ECO:0000256" key="5">
    <source>
        <dbReference type="ARBA" id="ARBA00022989"/>
    </source>
</evidence>
<dbReference type="InterPro" id="IPR010920">
    <property type="entry name" value="LSM_dom_sf"/>
</dbReference>
<evidence type="ECO:0000256" key="6">
    <source>
        <dbReference type="ARBA" id="ARBA00023136"/>
    </source>
</evidence>
<dbReference type="InterPro" id="IPR049142">
    <property type="entry name" value="MS_channel_1st"/>
</dbReference>
<reference evidence="12" key="1">
    <citation type="submission" date="2019-09" db="EMBL/GenBank/DDBJ databases">
        <authorList>
            <person name="Hjerde E."/>
        </authorList>
    </citation>
    <scope>NUCLEOTIDE SEQUENCE</scope>
    <source>
        <strain evidence="12">06/09/160</strain>
    </source>
</reference>
<dbReference type="Gene3D" id="1.10.287.1260">
    <property type="match status" value="1"/>
</dbReference>
<comment type="subunit">
    <text evidence="7">Homoheptamer.</text>
</comment>
<dbReference type="AlphaFoldDB" id="A0A5Q4ZNR2"/>
<evidence type="ECO:0000256" key="1">
    <source>
        <dbReference type="ARBA" id="ARBA00004651"/>
    </source>
</evidence>
<evidence type="ECO:0000259" key="11">
    <source>
        <dbReference type="Pfam" id="PF21088"/>
    </source>
</evidence>
<dbReference type="InterPro" id="IPR045275">
    <property type="entry name" value="MscS_archaea/bacteria_type"/>
</dbReference>
<keyword evidence="4 7" id="KW-0812">Transmembrane</keyword>
<dbReference type="InterPro" id="IPR023408">
    <property type="entry name" value="MscS_beta-dom_sf"/>
</dbReference>
<dbReference type="EMBL" id="LR721750">
    <property type="protein sequence ID" value="VVV03874.1"/>
    <property type="molecule type" value="Genomic_DNA"/>
</dbReference>
<proteinExistence type="inferred from homology"/>
<organism evidence="12">
    <name type="scientific">Aliivibrio wodanis</name>
    <dbReference type="NCBI Taxonomy" id="80852"/>
    <lineage>
        <taxon>Bacteria</taxon>
        <taxon>Pseudomonadati</taxon>
        <taxon>Pseudomonadota</taxon>
        <taxon>Gammaproteobacteria</taxon>
        <taxon>Vibrionales</taxon>
        <taxon>Vibrionaceae</taxon>
        <taxon>Aliivibrio</taxon>
    </lineage>
</organism>
<accession>A0A5Q4ZNR2</accession>
<dbReference type="SUPFAM" id="SSF50182">
    <property type="entry name" value="Sm-like ribonucleoproteins"/>
    <property type="match status" value="1"/>
</dbReference>
<dbReference type="InterPro" id="IPR006685">
    <property type="entry name" value="MscS_channel_2nd"/>
</dbReference>
<keyword evidence="6 7" id="KW-0472">Membrane</keyword>
<dbReference type="GO" id="GO:0005886">
    <property type="term" value="C:plasma membrane"/>
    <property type="evidence" value="ECO:0007669"/>
    <property type="project" value="UniProtKB-SubCell"/>
</dbReference>
<feature type="transmembrane region" description="Helical" evidence="7">
    <location>
        <begin position="317"/>
        <end position="340"/>
    </location>
</feature>
<keyword evidence="8" id="KW-0732">Signal</keyword>
<protein>
    <recommendedName>
        <fullName evidence="7">Small-conductance mechanosensitive channel</fullName>
    </recommendedName>
</protein>
<keyword evidence="5 7" id="KW-1133">Transmembrane helix</keyword>
<evidence type="ECO:0000259" key="10">
    <source>
        <dbReference type="Pfam" id="PF21082"/>
    </source>
</evidence>
<evidence type="ECO:0000256" key="7">
    <source>
        <dbReference type="RuleBase" id="RU369025"/>
    </source>
</evidence>
<name>A0A5Q4ZNR2_9GAMM</name>
<dbReference type="Pfam" id="PF21082">
    <property type="entry name" value="MS_channel_3rd"/>
    <property type="match status" value="1"/>
</dbReference>
<feature type="signal peptide" evidence="8">
    <location>
        <begin position="1"/>
        <end position="17"/>
    </location>
</feature>
<evidence type="ECO:0000256" key="3">
    <source>
        <dbReference type="ARBA" id="ARBA00022475"/>
    </source>
</evidence>
<dbReference type="GO" id="GO:0008381">
    <property type="term" value="F:mechanosensitive monoatomic ion channel activity"/>
    <property type="evidence" value="ECO:0007669"/>
    <property type="project" value="InterPro"/>
</dbReference>
<dbReference type="PANTHER" id="PTHR30221">
    <property type="entry name" value="SMALL-CONDUCTANCE MECHANOSENSITIVE CHANNEL"/>
    <property type="match status" value="1"/>
</dbReference>
<feature type="transmembrane region" description="Helical" evidence="7">
    <location>
        <begin position="279"/>
        <end position="296"/>
    </location>
</feature>
<dbReference type="SUPFAM" id="SSF82861">
    <property type="entry name" value="Mechanosensitive channel protein MscS (YggB), transmembrane region"/>
    <property type="match status" value="1"/>
</dbReference>
<dbReference type="Gene3D" id="3.30.70.100">
    <property type="match status" value="1"/>
</dbReference>
<feature type="domain" description="Mechanosensitive ion channel transmembrane helices 2/3" evidence="11">
    <location>
        <begin position="329"/>
        <end position="365"/>
    </location>
</feature>
<evidence type="ECO:0000313" key="12">
    <source>
        <dbReference type="EMBL" id="VVV03874.1"/>
    </source>
</evidence>
<dbReference type="PANTHER" id="PTHR30221:SF1">
    <property type="entry name" value="SMALL-CONDUCTANCE MECHANOSENSITIVE CHANNEL"/>
    <property type="match status" value="1"/>
</dbReference>
<keyword evidence="7" id="KW-0997">Cell inner membrane</keyword>
<dbReference type="InterPro" id="IPR049278">
    <property type="entry name" value="MS_channel_C"/>
</dbReference>
<gene>
    <name evidence="12" type="primary">mscS_1</name>
    <name evidence="12" type="ORF">AW0309160_01257</name>
</gene>
<feature type="domain" description="Mechanosensitive ion channel MscS" evidence="9">
    <location>
        <begin position="366"/>
        <end position="433"/>
    </location>
</feature>
<dbReference type="InterPro" id="IPR011066">
    <property type="entry name" value="MscS_channel_C_sf"/>
</dbReference>
<keyword evidence="7" id="KW-0407">Ion channel</keyword>
<keyword evidence="7" id="KW-0406">Ion transport</keyword>
<comment type="subcellular location">
    <subcellularLocation>
        <location evidence="7">Cell inner membrane</location>
        <topology evidence="7">Multi-pass membrane protein</topology>
    </subcellularLocation>
    <subcellularLocation>
        <location evidence="1">Cell membrane</location>
        <topology evidence="1">Multi-pass membrane protein</topology>
    </subcellularLocation>
</comment>
<dbReference type="Pfam" id="PF21088">
    <property type="entry name" value="MS_channel_1st"/>
    <property type="match status" value="1"/>
</dbReference>
<keyword evidence="7" id="KW-0813">Transport</keyword>
<evidence type="ECO:0000256" key="2">
    <source>
        <dbReference type="ARBA" id="ARBA00008017"/>
    </source>
</evidence>
<comment type="caution">
    <text evidence="7">Lacks conserved residue(s) required for the propagation of feature annotation.</text>
</comment>
<evidence type="ECO:0000256" key="4">
    <source>
        <dbReference type="ARBA" id="ARBA00022692"/>
    </source>
</evidence>
<feature type="domain" description="Mechanosensitive ion channel MscS C-terminal" evidence="10">
    <location>
        <begin position="439"/>
        <end position="521"/>
    </location>
</feature>
<dbReference type="Pfam" id="PF00924">
    <property type="entry name" value="MS_channel_2nd"/>
    <property type="match status" value="1"/>
</dbReference>
<evidence type="ECO:0000259" key="9">
    <source>
        <dbReference type="Pfam" id="PF00924"/>
    </source>
</evidence>
<comment type="similarity">
    <text evidence="2 7">Belongs to the MscS (TC 1.A.23) family.</text>
</comment>
<dbReference type="InterPro" id="IPR011014">
    <property type="entry name" value="MscS_channel_TM-2"/>
</dbReference>
<dbReference type="Gene3D" id="2.30.30.60">
    <property type="match status" value="1"/>
</dbReference>
<sequence>MRNLIWLFLLFSSLSFANQSQDLVELDNINNEVTRLKQEASSFTGSDLAVIRVQQVDKNNELRIVLSRLVNRHNESTSPLLVKEVKAQIIYAERSIAYLDRDIKDKQELIDSSDIEHKLVLQNTLKESKDYYYLALNDQFENYQWLTQLDKPEKTKALAFKLLIDQKIKFLSASLSFDTSREQLLSDQLQHSSDSEKSSLTLDHLFFERKVQNSTNGLELLIAIADNLDIDTTEYKRQLFSTTGDLTEDILNFPVIAAILSDWFASGSDWVLKHAPDQFLKFLVFILILVATRFIARLTSKVVLKAVVQPHLHMSKLMQDFFVSMSSKLIFFIGILIAFSKIGLDLAPVLTGFGVAGIIIGFALQDTLSNFASGMMLLIYRPFDVGDFVEAGGVSGKVSHMSLVNTTIKTFDNQIIILPNSKIWGDVIKNVTHERLRRVDMVFSIGYNDSIEHAENVLAEIIDAHPATLKKPEPSIKVHTLGASSVDFIVRPWVKTDDYWDVYWDVTREVKLRFDQEGISIPFAQQDVHVHFARKDKKLATTHNADND</sequence>
<dbReference type="SUPFAM" id="SSF82689">
    <property type="entry name" value="Mechanosensitive channel protein MscS (YggB), C-terminal domain"/>
    <property type="match status" value="1"/>
</dbReference>
<evidence type="ECO:0000256" key="8">
    <source>
        <dbReference type="SAM" id="SignalP"/>
    </source>
</evidence>
<feature type="transmembrane region" description="Helical" evidence="7">
    <location>
        <begin position="346"/>
        <end position="364"/>
    </location>
</feature>
<comment type="function">
    <text evidence="7">Mechanosensitive channel that participates in the regulation of osmotic pressure changes within the cell, opening in response to stretch forces in the membrane lipid bilayer, without the need for other proteins. Contributes to normal resistance to hypoosmotic shock. Forms an ion channel of 1.0 nanosiemens conductance with a slight preference for anions.</text>
</comment>
<feature type="chain" id="PRO_5024332688" description="Small-conductance mechanosensitive channel" evidence="8">
    <location>
        <begin position="18"/>
        <end position="548"/>
    </location>
</feature>